<reference evidence="6 7" key="1">
    <citation type="submission" date="2024-02" db="EMBL/GenBank/DDBJ databases">
        <authorList>
            <person name="Chen Y."/>
            <person name="Shah S."/>
            <person name="Dougan E. K."/>
            <person name="Thang M."/>
            <person name="Chan C."/>
        </authorList>
    </citation>
    <scope>NUCLEOTIDE SEQUENCE [LARGE SCALE GENOMIC DNA]</scope>
</reference>
<dbReference type="InterPro" id="IPR050178">
    <property type="entry name" value="AspA/AstE_fam"/>
</dbReference>
<dbReference type="PANTHER" id="PTHR15162">
    <property type="entry name" value="ASPARTOACYLASE"/>
    <property type="match status" value="1"/>
</dbReference>
<dbReference type="Gene3D" id="3.40.630.10">
    <property type="entry name" value="Zn peptidases"/>
    <property type="match status" value="1"/>
</dbReference>
<proteinExistence type="predicted"/>
<sequence>MRPCRRLLASVSDHVWRFGAGRPRVAVLGGVHGNELAGVEVVRTLVQELSQAPQTAGEVTLIIGNPPAVAQATRYIEEDLNRCFDDVFPAKNLEQRRAKEISAHLKGLDLLLDLHATNKPSEPFARLPGGTSGRRRRFQAAEQLFLQWLPESCQKVLWDPQGLIAGGAMTDEFALRHGPRGATGPVAQICYEAGLASDASVATALLMAVRAALTVVGAVEATHPCADPLVSERKSTRAWEHYEITEIFRLDRRGFRWLPPYGAYNFQPVPSGAAYSARGESEGELLVTREPSYLVFPKVPELWADGKPLGWLARRLNSL</sequence>
<dbReference type="InterPro" id="IPR055438">
    <property type="entry name" value="AstE_AspA_cat"/>
</dbReference>
<evidence type="ECO:0000259" key="5">
    <source>
        <dbReference type="Pfam" id="PF24827"/>
    </source>
</evidence>
<comment type="cofactor">
    <cofactor evidence="1">
        <name>Zn(2+)</name>
        <dbReference type="ChEBI" id="CHEBI:29105"/>
    </cofactor>
</comment>
<dbReference type="Pfam" id="PF24827">
    <property type="entry name" value="AstE_AspA_cat"/>
    <property type="match status" value="1"/>
</dbReference>
<evidence type="ECO:0000313" key="6">
    <source>
        <dbReference type="EMBL" id="CAK9009452.1"/>
    </source>
</evidence>
<gene>
    <name evidence="6" type="ORF">SCF082_LOCUS10293</name>
</gene>
<name>A0ABP0J532_9DINO</name>
<keyword evidence="3" id="KW-0378">Hydrolase</keyword>
<keyword evidence="2" id="KW-0479">Metal-binding</keyword>
<evidence type="ECO:0000256" key="2">
    <source>
        <dbReference type="ARBA" id="ARBA00022723"/>
    </source>
</evidence>
<evidence type="ECO:0000256" key="3">
    <source>
        <dbReference type="ARBA" id="ARBA00022801"/>
    </source>
</evidence>
<feature type="domain" description="Succinylglutamate desuccinylase/Aspartoacylase catalytic" evidence="5">
    <location>
        <begin position="23"/>
        <end position="127"/>
    </location>
</feature>
<keyword evidence="4" id="KW-0862">Zinc</keyword>
<accession>A0ABP0J532</accession>
<dbReference type="SUPFAM" id="SSF53187">
    <property type="entry name" value="Zn-dependent exopeptidases"/>
    <property type="match status" value="1"/>
</dbReference>
<organism evidence="6 7">
    <name type="scientific">Durusdinium trenchii</name>
    <dbReference type="NCBI Taxonomy" id="1381693"/>
    <lineage>
        <taxon>Eukaryota</taxon>
        <taxon>Sar</taxon>
        <taxon>Alveolata</taxon>
        <taxon>Dinophyceae</taxon>
        <taxon>Suessiales</taxon>
        <taxon>Symbiodiniaceae</taxon>
        <taxon>Durusdinium</taxon>
    </lineage>
</organism>
<evidence type="ECO:0000256" key="1">
    <source>
        <dbReference type="ARBA" id="ARBA00001947"/>
    </source>
</evidence>
<evidence type="ECO:0000313" key="7">
    <source>
        <dbReference type="Proteomes" id="UP001642464"/>
    </source>
</evidence>
<dbReference type="Proteomes" id="UP001642464">
    <property type="component" value="Unassembled WGS sequence"/>
</dbReference>
<dbReference type="EMBL" id="CAXAMM010006002">
    <property type="protein sequence ID" value="CAK9009452.1"/>
    <property type="molecule type" value="Genomic_DNA"/>
</dbReference>
<keyword evidence="7" id="KW-1185">Reference proteome</keyword>
<comment type="caution">
    <text evidence="6">The sequence shown here is derived from an EMBL/GenBank/DDBJ whole genome shotgun (WGS) entry which is preliminary data.</text>
</comment>
<dbReference type="PANTHER" id="PTHR15162:SF7">
    <property type="entry name" value="SUCCINYLGLUTAMATE DESUCCINYLASE"/>
    <property type="match status" value="1"/>
</dbReference>
<protein>
    <submittedName>
        <fullName evidence="6">Aspartoacylase (Aminoacylase-2) (ACY-2)</fullName>
    </submittedName>
</protein>
<evidence type="ECO:0000256" key="4">
    <source>
        <dbReference type="ARBA" id="ARBA00022833"/>
    </source>
</evidence>